<evidence type="ECO:0000259" key="1">
    <source>
        <dbReference type="Pfam" id="PF04069"/>
    </source>
</evidence>
<evidence type="ECO:0000313" key="2">
    <source>
        <dbReference type="EMBL" id="PIE31288.1"/>
    </source>
</evidence>
<dbReference type="GO" id="GO:0043190">
    <property type="term" value="C:ATP-binding cassette (ABC) transporter complex"/>
    <property type="evidence" value="ECO:0007669"/>
    <property type="project" value="InterPro"/>
</dbReference>
<dbReference type="AlphaFoldDB" id="A0A2G6K6G6"/>
<dbReference type="GO" id="GO:0022857">
    <property type="term" value="F:transmembrane transporter activity"/>
    <property type="evidence" value="ECO:0007669"/>
    <property type="project" value="InterPro"/>
</dbReference>
<sequence>MMFKTVACGTYIKLKEKYKMSIKKTLCCFLLVVLLSIGSSASAKKKEVIKFSDQQWQTHWINNAIAMFIVEHGYGYPTETVVTTTPVMKQVFPKGDIDVNTELWRFNWLDLYNELVEDGKIIDLGPTFEKSIQAWYVPRYMIEGDPERGIEATAPDLKSVSDLPKYKDLFQDPEDPDKGLFISCVTGWQCSELNRAKFFAYGLDEFFNIVEPGTSPALDAAIAGAYKKGNPILAYYWEPTWLMGAYDMYQLKEPEYTEACEKALYAAIAEDADPEKAPKEAGCAYREYAIHKAIHPSLQERAPEVVEFLKNMNIGTATLNDVAAYMEQENVEADEAALFFFKTYAERWRSWLPDDIAAKVEQALADKGVTF</sequence>
<proteinExistence type="predicted"/>
<name>A0A2G6K6G6_9BACT</name>
<feature type="domain" description="ABC-type glycine betaine transport system substrate-binding" evidence="1">
    <location>
        <begin position="49"/>
        <end position="339"/>
    </location>
</feature>
<evidence type="ECO:0000313" key="3">
    <source>
        <dbReference type="Proteomes" id="UP000230821"/>
    </source>
</evidence>
<dbReference type="InterPro" id="IPR007210">
    <property type="entry name" value="ABC_Gly_betaine_transp_sub-bd"/>
</dbReference>
<reference evidence="2 3" key="1">
    <citation type="submission" date="2017-10" db="EMBL/GenBank/DDBJ databases">
        <title>Novel microbial diversity and functional potential in the marine mammal oral microbiome.</title>
        <authorList>
            <person name="Dudek N.K."/>
            <person name="Sun C.L."/>
            <person name="Burstein D."/>
            <person name="Kantor R.S."/>
            <person name="Aliaga Goltsman D.S."/>
            <person name="Bik E.M."/>
            <person name="Thomas B.C."/>
            <person name="Banfield J.F."/>
            <person name="Relman D.A."/>
        </authorList>
    </citation>
    <scope>NUCLEOTIDE SEQUENCE [LARGE SCALE GENOMIC DNA]</scope>
    <source>
        <strain evidence="2">DOLJORAL78_47_16</strain>
    </source>
</reference>
<accession>A0A2G6K6G6</accession>
<dbReference type="Gene3D" id="3.10.105.10">
    <property type="entry name" value="Dipeptide-binding Protein, Domain 3"/>
    <property type="match status" value="1"/>
</dbReference>
<organism evidence="2 3">
    <name type="scientific">candidate division KSB3 bacterium</name>
    <dbReference type="NCBI Taxonomy" id="2044937"/>
    <lineage>
        <taxon>Bacteria</taxon>
        <taxon>candidate division KSB3</taxon>
    </lineage>
</organism>
<dbReference type="Proteomes" id="UP000230821">
    <property type="component" value="Unassembled WGS sequence"/>
</dbReference>
<dbReference type="Gene3D" id="3.40.190.100">
    <property type="entry name" value="Glycine betaine-binding periplasmic protein, domain 2"/>
    <property type="match status" value="1"/>
</dbReference>
<comment type="caution">
    <text evidence="2">The sequence shown here is derived from an EMBL/GenBank/DDBJ whole genome shotgun (WGS) entry which is preliminary data.</text>
</comment>
<dbReference type="EMBL" id="PDSK01000157">
    <property type="protein sequence ID" value="PIE31288.1"/>
    <property type="molecule type" value="Genomic_DNA"/>
</dbReference>
<dbReference type="Gene3D" id="3.40.190.10">
    <property type="entry name" value="Periplasmic binding protein-like II"/>
    <property type="match status" value="1"/>
</dbReference>
<dbReference type="SUPFAM" id="SSF53850">
    <property type="entry name" value="Periplasmic binding protein-like II"/>
    <property type="match status" value="1"/>
</dbReference>
<gene>
    <name evidence="2" type="ORF">CSA56_18765</name>
</gene>
<dbReference type="Pfam" id="PF04069">
    <property type="entry name" value="OpuAC"/>
    <property type="match status" value="1"/>
</dbReference>
<protein>
    <submittedName>
        <fullName evidence="2">ABC transporter substrate-binding protein</fullName>
    </submittedName>
</protein>